<dbReference type="AlphaFoldDB" id="A0A0A9EQU2"/>
<reference evidence="1" key="2">
    <citation type="journal article" date="2015" name="Data Brief">
        <title>Shoot transcriptome of the giant reed, Arundo donax.</title>
        <authorList>
            <person name="Barrero R.A."/>
            <person name="Guerrero F.D."/>
            <person name="Moolhuijzen P."/>
            <person name="Goolsby J.A."/>
            <person name="Tidwell J."/>
            <person name="Bellgard S.E."/>
            <person name="Bellgard M.I."/>
        </authorList>
    </citation>
    <scope>NUCLEOTIDE SEQUENCE</scope>
    <source>
        <tissue evidence="1">Shoot tissue taken approximately 20 cm above the soil surface</tissue>
    </source>
</reference>
<reference evidence="1" key="1">
    <citation type="submission" date="2014-09" db="EMBL/GenBank/DDBJ databases">
        <authorList>
            <person name="Magalhaes I.L.F."/>
            <person name="Oliveira U."/>
            <person name="Santos F.R."/>
            <person name="Vidigal T.H.D.A."/>
            <person name="Brescovit A.D."/>
            <person name="Santos A.J."/>
        </authorList>
    </citation>
    <scope>NUCLEOTIDE SEQUENCE</scope>
    <source>
        <tissue evidence="1">Shoot tissue taken approximately 20 cm above the soil surface</tissue>
    </source>
</reference>
<protein>
    <submittedName>
        <fullName evidence="1">Uncharacterized protein</fullName>
    </submittedName>
</protein>
<sequence>MVLAVEALLGANDQLEDCIVPCTGILQTGIGRSLAAQISP</sequence>
<dbReference type="EMBL" id="GBRH01197665">
    <property type="protein sequence ID" value="JAE00231.1"/>
    <property type="molecule type" value="Transcribed_RNA"/>
</dbReference>
<organism evidence="1">
    <name type="scientific">Arundo donax</name>
    <name type="common">Giant reed</name>
    <name type="synonym">Donax arundinaceus</name>
    <dbReference type="NCBI Taxonomy" id="35708"/>
    <lineage>
        <taxon>Eukaryota</taxon>
        <taxon>Viridiplantae</taxon>
        <taxon>Streptophyta</taxon>
        <taxon>Embryophyta</taxon>
        <taxon>Tracheophyta</taxon>
        <taxon>Spermatophyta</taxon>
        <taxon>Magnoliopsida</taxon>
        <taxon>Liliopsida</taxon>
        <taxon>Poales</taxon>
        <taxon>Poaceae</taxon>
        <taxon>PACMAD clade</taxon>
        <taxon>Arundinoideae</taxon>
        <taxon>Arundineae</taxon>
        <taxon>Arundo</taxon>
    </lineage>
</organism>
<proteinExistence type="predicted"/>
<accession>A0A0A9EQU2</accession>
<name>A0A0A9EQU2_ARUDO</name>
<evidence type="ECO:0000313" key="1">
    <source>
        <dbReference type="EMBL" id="JAE00231.1"/>
    </source>
</evidence>